<evidence type="ECO:0000256" key="6">
    <source>
        <dbReference type="HAMAP-Rule" id="MF_01105"/>
    </source>
</evidence>
<comment type="catalytic activity">
    <reaction evidence="5 6">
        <text>L-glutamate + acetyl-CoA = N-acetyl-L-glutamate + CoA + H(+)</text>
        <dbReference type="Rhea" id="RHEA:24292"/>
        <dbReference type="ChEBI" id="CHEBI:15378"/>
        <dbReference type="ChEBI" id="CHEBI:29985"/>
        <dbReference type="ChEBI" id="CHEBI:44337"/>
        <dbReference type="ChEBI" id="CHEBI:57287"/>
        <dbReference type="ChEBI" id="CHEBI:57288"/>
        <dbReference type="EC" id="2.3.1.1"/>
    </reaction>
</comment>
<organism evidence="8 9">
    <name type="scientific">Thiomicrorhabdus marina</name>
    <dbReference type="NCBI Taxonomy" id="2818442"/>
    <lineage>
        <taxon>Bacteria</taxon>
        <taxon>Pseudomonadati</taxon>
        <taxon>Pseudomonadota</taxon>
        <taxon>Gammaproteobacteria</taxon>
        <taxon>Thiotrichales</taxon>
        <taxon>Piscirickettsiaceae</taxon>
        <taxon>Thiomicrorhabdus</taxon>
    </lineage>
</organism>
<comment type="pathway">
    <text evidence="1 6">Amino-acid biosynthesis; L-arginine biosynthesis; N(2)-acetyl-L-ornithine from L-glutamate: step 1/4.</text>
</comment>
<dbReference type="InterPro" id="IPR010167">
    <property type="entry name" value="NH2A_AcTrfase"/>
</dbReference>
<evidence type="ECO:0000313" key="8">
    <source>
        <dbReference type="EMBL" id="MBO1928061.1"/>
    </source>
</evidence>
<dbReference type="PANTHER" id="PTHR30602">
    <property type="entry name" value="AMINO-ACID ACETYLTRANSFERASE"/>
    <property type="match status" value="1"/>
</dbReference>
<dbReference type="RefSeq" id="WP_208150672.1">
    <property type="nucleotide sequence ID" value="NZ_JAGETV010000024.1"/>
</dbReference>
<dbReference type="NCBIfam" id="TIGR01890">
    <property type="entry name" value="N-Ac-Glu-synth"/>
    <property type="match status" value="1"/>
</dbReference>
<keyword evidence="6" id="KW-0028">Amino-acid biosynthesis</keyword>
<evidence type="ECO:0000256" key="1">
    <source>
        <dbReference type="ARBA" id="ARBA00004925"/>
    </source>
</evidence>
<dbReference type="SUPFAM" id="SSF53633">
    <property type="entry name" value="Carbamate kinase-like"/>
    <property type="match status" value="1"/>
</dbReference>
<dbReference type="Pfam" id="PF00696">
    <property type="entry name" value="AA_kinase"/>
    <property type="match status" value="1"/>
</dbReference>
<dbReference type="Proteomes" id="UP000664835">
    <property type="component" value="Unassembled WGS sequence"/>
</dbReference>
<dbReference type="CDD" id="cd04301">
    <property type="entry name" value="NAT_SF"/>
    <property type="match status" value="1"/>
</dbReference>
<comment type="caution">
    <text evidence="8">The sequence shown here is derived from an EMBL/GenBank/DDBJ whole genome shotgun (WGS) entry which is preliminary data.</text>
</comment>
<evidence type="ECO:0000256" key="4">
    <source>
        <dbReference type="ARBA" id="ARBA00023315"/>
    </source>
</evidence>
<sequence length="429" mass="48716">MQQSELDFIQSLRQSSHYIEQHRGKTCVIYLPGDLLQNDEELLSLSKDITLLHSLGLKLVLAMGATLQIDQALEQKQLSWQQHEQCRITSLEMLPTFQQTIGYVRSKLEAVFCHASNQQHKPLSLVSGNWVIAQPKGVVNGVDFQHTGQLRKINKEAIKSCLNSNQIVLLTPLAYSLTGEVFNLNTLEQACTIAEQLQADKLMIFQKPQRFDYLPAALNQTQISTLLPSLDEQTQQLLQRIQKIGDSVSRVHLINRDDPSSLLLELFTRDGTGCMIFSDRYHQIRPASIDDVGGILEVIAPLEQKGVLVKRSRERLELEIENFIVIERDQRIIGCAALYANYANSGELACLAVHSDYRGQELGEQLLQEIEKTANQNGLQQLFLLTTHTHHWFIEHGFSLATPNELPQEKQELYNYQRNSKVLIKALKK</sequence>
<dbReference type="HAMAP" id="MF_01105">
    <property type="entry name" value="N_acetyl_glu_synth"/>
    <property type="match status" value="1"/>
</dbReference>
<dbReference type="EMBL" id="JAGETV010000024">
    <property type="protein sequence ID" value="MBO1928061.1"/>
    <property type="molecule type" value="Genomic_DNA"/>
</dbReference>
<dbReference type="PROSITE" id="PS51186">
    <property type="entry name" value="GNAT"/>
    <property type="match status" value="1"/>
</dbReference>
<name>A0ABS3Q6T6_9GAMM</name>
<dbReference type="PIRSF" id="PIRSF000423">
    <property type="entry name" value="ArgA"/>
    <property type="match status" value="1"/>
</dbReference>
<gene>
    <name evidence="6 8" type="primary">argA</name>
    <name evidence="8" type="ORF">J3998_10785</name>
</gene>
<feature type="domain" description="N-acetyltransferase" evidence="7">
    <location>
        <begin position="282"/>
        <end position="428"/>
    </location>
</feature>
<keyword evidence="9" id="KW-1185">Reference proteome</keyword>
<evidence type="ECO:0000256" key="3">
    <source>
        <dbReference type="ARBA" id="ARBA00022679"/>
    </source>
</evidence>
<proteinExistence type="inferred from homology"/>
<evidence type="ECO:0000256" key="5">
    <source>
        <dbReference type="ARBA" id="ARBA00048372"/>
    </source>
</evidence>
<accession>A0ABS3Q6T6</accession>
<dbReference type="EC" id="2.3.1.1" evidence="6"/>
<keyword evidence="3 6" id="KW-0808">Transferase</keyword>
<keyword evidence="6" id="KW-0963">Cytoplasm</keyword>
<evidence type="ECO:0000259" key="7">
    <source>
        <dbReference type="PROSITE" id="PS51186"/>
    </source>
</evidence>
<evidence type="ECO:0000256" key="2">
    <source>
        <dbReference type="ARBA" id="ARBA00009145"/>
    </source>
</evidence>
<dbReference type="InterPro" id="IPR001048">
    <property type="entry name" value="Asp/Glu/Uridylate_kinase"/>
</dbReference>
<reference evidence="8 9" key="1">
    <citation type="submission" date="2021-03" db="EMBL/GenBank/DDBJ databases">
        <title>Thiomicrorhabdus sp.nov.,novel sulfur-oxidizing bacteria isolated from coastal sediment.</title>
        <authorList>
            <person name="Liu X."/>
        </authorList>
    </citation>
    <scope>NUCLEOTIDE SEQUENCE [LARGE SCALE GENOMIC DNA]</scope>
    <source>
        <strain evidence="8 9">6S2-11</strain>
    </source>
</reference>
<dbReference type="NCBIfam" id="NF003641">
    <property type="entry name" value="PRK05279.1"/>
    <property type="match status" value="1"/>
</dbReference>
<protein>
    <recommendedName>
        <fullName evidence="6">Amino-acid acetyltransferase</fullName>
        <ecNumber evidence="6">2.3.1.1</ecNumber>
    </recommendedName>
    <alternativeName>
        <fullName evidence="6">N-acetylglutamate synthase</fullName>
        <shortName evidence="6">AGS</shortName>
        <shortName evidence="6">NAGS</shortName>
    </alternativeName>
</protein>
<keyword evidence="4 6" id="KW-0012">Acyltransferase</keyword>
<dbReference type="Pfam" id="PF13508">
    <property type="entry name" value="Acetyltransf_7"/>
    <property type="match status" value="1"/>
</dbReference>
<dbReference type="Gene3D" id="3.40.630.30">
    <property type="match status" value="1"/>
</dbReference>
<dbReference type="Gene3D" id="3.40.1160.10">
    <property type="entry name" value="Acetylglutamate kinase-like"/>
    <property type="match status" value="1"/>
</dbReference>
<comment type="miscellaneous">
    <text evidence="6">In bacteria which possess the bifunctional enzyme ornithine acetyltransferase/N-acetylglutamate synthase (ArgJ), ArgA fulfills an anaplerotic role.</text>
</comment>
<dbReference type="InterPro" id="IPR036393">
    <property type="entry name" value="AceGlu_kinase-like_sf"/>
</dbReference>
<dbReference type="InterPro" id="IPR000182">
    <property type="entry name" value="GNAT_dom"/>
</dbReference>
<dbReference type="InterPro" id="IPR016181">
    <property type="entry name" value="Acyl_CoA_acyltransferase"/>
</dbReference>
<dbReference type="SUPFAM" id="SSF55729">
    <property type="entry name" value="Acyl-CoA N-acyltransferases (Nat)"/>
    <property type="match status" value="1"/>
</dbReference>
<comment type="subcellular location">
    <subcellularLocation>
        <location evidence="6">Cytoplasm</location>
    </subcellularLocation>
</comment>
<dbReference type="PANTHER" id="PTHR30602:SF12">
    <property type="entry name" value="AMINO-ACID ACETYLTRANSFERASE NAGS1, CHLOROPLASTIC-RELATED"/>
    <property type="match status" value="1"/>
</dbReference>
<evidence type="ECO:0000313" key="9">
    <source>
        <dbReference type="Proteomes" id="UP000664835"/>
    </source>
</evidence>
<dbReference type="GO" id="GO:0016746">
    <property type="term" value="F:acyltransferase activity"/>
    <property type="evidence" value="ECO:0007669"/>
    <property type="project" value="UniProtKB-KW"/>
</dbReference>
<keyword evidence="6" id="KW-0055">Arginine biosynthesis</keyword>
<comment type="similarity">
    <text evidence="2 6">Belongs to the acetyltransferase family. ArgA subfamily.</text>
</comment>